<dbReference type="Proteomes" id="UP001281761">
    <property type="component" value="Unassembled WGS sequence"/>
</dbReference>
<dbReference type="EMBL" id="JARBJD010000147">
    <property type="protein sequence ID" value="KAK2949897.1"/>
    <property type="molecule type" value="Genomic_DNA"/>
</dbReference>
<proteinExistence type="predicted"/>
<comment type="caution">
    <text evidence="1">The sequence shown here is derived from an EMBL/GenBank/DDBJ whole genome shotgun (WGS) entry which is preliminary data.</text>
</comment>
<organism evidence="1 2">
    <name type="scientific">Blattamonas nauphoetae</name>
    <dbReference type="NCBI Taxonomy" id="2049346"/>
    <lineage>
        <taxon>Eukaryota</taxon>
        <taxon>Metamonada</taxon>
        <taxon>Preaxostyla</taxon>
        <taxon>Oxymonadida</taxon>
        <taxon>Blattamonas</taxon>
    </lineage>
</organism>
<name>A0ABQ9XBJ4_9EUKA</name>
<reference evidence="1 2" key="1">
    <citation type="journal article" date="2022" name="bioRxiv">
        <title>Genomics of Preaxostyla Flagellates Illuminates Evolutionary Transitions and the Path Towards Mitochondrial Loss.</title>
        <authorList>
            <person name="Novak L.V.F."/>
            <person name="Treitli S.C."/>
            <person name="Pyrih J."/>
            <person name="Halakuc P."/>
            <person name="Pipaliya S.V."/>
            <person name="Vacek V."/>
            <person name="Brzon O."/>
            <person name="Soukal P."/>
            <person name="Eme L."/>
            <person name="Dacks J.B."/>
            <person name="Karnkowska A."/>
            <person name="Elias M."/>
            <person name="Hampl V."/>
        </authorList>
    </citation>
    <scope>NUCLEOTIDE SEQUENCE [LARGE SCALE GENOMIC DNA]</scope>
    <source>
        <strain evidence="1">NAU3</strain>
        <tissue evidence="1">Gut</tissue>
    </source>
</reference>
<sequence length="1165" mass="124973">MCGSWREFKRIELAGTRRSIVPHPQTTLDSEGNIADLGMDLFITSDLFNGKETDAIDSFGGGSMSADDHVAIEDRPSSDSEWIGLLIPTPKVSVNGSITEIMTGLSGQDVESCKWTSTFCATLGYGMKHLTKKYSTGELFPQSIQFVWNMTYDETGVVVNDQDVSVSGTTTKNAKTAEVLRTIVEIVESTTASSLFTIKNHSKLSVSGLDLRAIGKCGLFDLEADGDCLIVSDVGVVCSDGTEYWKALIKSSGRPVSIDSCTFNTSNGGPATLTHPLIQLVSPSTDVVPLAAITLRSVRISSFRSTRMIVEIDTDGPISVLNTLFSSQVDHERALEWKCCGRSGGELVLRTGSLSCFHFWPVRVVSSVDVGDGPSDTVLVSSNAHSSPHINCGSSALPCSTFEASLRSSTNHSIHSIVIAQPSLLELRFVTESSLTIQSQTGKQVLALQTLAQFGVDDDSTVLLLSSLEMPIDPTCSSSPVFLVSNGELHLSSSQISTNSLALLHSDVITLIKVLNAGTLQLTDSSIQNIQFTNPKQGTTIFLENDARIVKDSSSIFSAISSNGTGSLLFVCSDNLSQTATTSPLLDFNSTIPLPTNTLFSETEKNRFFGREGSDEWSLLYFWHPHTSGSVHINTAGQDHPNCGTKPLPCSSIVESQSKLKGEQKSMNLDTKSTLSSELVSTTTEWTLTQSSGCCLWFEGEGQLKISKSTPSKLTLSEITMEFGTLKEARTSAVMLIEEGWMILSLCEIGDGLSEIGISVGRVCGGSLTIGGTTMNLVSSTTPLFSTESGSLIVEESCSITHPASSRTAPLFSISGGSASLTSTTIPRITLSSSNSLISVCGSGSLSICDIDFDSMENSGSGAVLHFSSSGCLSLNRVNLNGSRCGSSGKGRSLFISRSDAFTLDNLHLRDVSVTQPTSLGTHEILIEGTSLESAACSDWKTFVGSDSSLLTRSTIVENWFENRENSSLSVPIAYLIFGRTTGAVHVKTDFWDHPNCGTEQLPCSTLLTAHNKLTEANQAIILESDASLSSSLFAKSAGSVISSESSLFVVSLTSSAQFSVEPSTSLTLTNHILERSPLLSRLSNIRSVSIINCTTLLCLFWLAHSDRDMHALHSNPPTGLVECDRTKRRESGNENVLNRECLESVRRWKCGALNARISQRLPKR</sequence>
<protein>
    <submittedName>
        <fullName evidence="1">Uncharacterized protein</fullName>
    </submittedName>
</protein>
<keyword evidence="2" id="KW-1185">Reference proteome</keyword>
<evidence type="ECO:0000313" key="1">
    <source>
        <dbReference type="EMBL" id="KAK2949897.1"/>
    </source>
</evidence>
<gene>
    <name evidence="1" type="ORF">BLNAU_15200</name>
</gene>
<accession>A0ABQ9XBJ4</accession>
<evidence type="ECO:0000313" key="2">
    <source>
        <dbReference type="Proteomes" id="UP001281761"/>
    </source>
</evidence>